<name>A0ABT9MHJ6_9DEIO</name>
<reference evidence="2 3" key="1">
    <citation type="submission" date="2023-07" db="EMBL/GenBank/DDBJ databases">
        <title>Genomic Encyclopedia of Type Strains, Phase IV (KMG-IV): sequencing the most valuable type-strain genomes for metagenomic binning, comparative biology and taxonomic classification.</title>
        <authorList>
            <person name="Goeker M."/>
        </authorList>
    </citation>
    <scope>NUCLEOTIDE SEQUENCE [LARGE SCALE GENOMIC DNA]</scope>
    <source>
        <strain evidence="2 3">NIO-1023</strain>
    </source>
</reference>
<evidence type="ECO:0000313" key="3">
    <source>
        <dbReference type="Proteomes" id="UP001232163"/>
    </source>
</evidence>
<accession>A0ABT9MHJ6</accession>
<dbReference type="InterPro" id="IPR002559">
    <property type="entry name" value="Transposase_11"/>
</dbReference>
<protein>
    <submittedName>
        <fullName evidence="2">Transposase</fullName>
    </submittedName>
</protein>
<evidence type="ECO:0000313" key="2">
    <source>
        <dbReference type="EMBL" id="MDP9766069.1"/>
    </source>
</evidence>
<evidence type="ECO:0000259" key="1">
    <source>
        <dbReference type="Pfam" id="PF01609"/>
    </source>
</evidence>
<dbReference type="NCBIfam" id="NF033580">
    <property type="entry name" value="transpos_IS5_3"/>
    <property type="match status" value="1"/>
</dbReference>
<proteinExistence type="predicted"/>
<gene>
    <name evidence="2" type="ORF">QO006_003533</name>
</gene>
<sequence>MDGTVIRAHQCAAGARGGQQGEALGRSRGGFGTKIHLRAEGNGLPVAFVLSGGERHEAKFLQPLLEIGAVDRPGRPRPRIRPRRLVGDKGYSYPSIRKYLHARGIRITIPRRSDQGLNICFDAAIYKERNKIERLVGRLKHFRRIATRYDKLTLPLFPVPA</sequence>
<dbReference type="PANTHER" id="PTHR30007">
    <property type="entry name" value="PHP DOMAIN PROTEIN"/>
    <property type="match status" value="1"/>
</dbReference>
<organism evidence="2 3">
    <name type="scientific">Deinococcus enclensis</name>
    <dbReference type="NCBI Taxonomy" id="1049582"/>
    <lineage>
        <taxon>Bacteria</taxon>
        <taxon>Thermotogati</taxon>
        <taxon>Deinococcota</taxon>
        <taxon>Deinococci</taxon>
        <taxon>Deinococcales</taxon>
        <taxon>Deinococcaceae</taxon>
        <taxon>Deinococcus</taxon>
    </lineage>
</organism>
<dbReference type="Pfam" id="PF01609">
    <property type="entry name" value="DDE_Tnp_1"/>
    <property type="match status" value="1"/>
</dbReference>
<dbReference type="PANTHER" id="PTHR30007:SF1">
    <property type="entry name" value="BLR1914 PROTEIN"/>
    <property type="match status" value="1"/>
</dbReference>
<keyword evidence="3" id="KW-1185">Reference proteome</keyword>
<dbReference type="Proteomes" id="UP001232163">
    <property type="component" value="Unassembled WGS sequence"/>
</dbReference>
<comment type="caution">
    <text evidence="2">The sequence shown here is derived from an EMBL/GenBank/DDBJ whole genome shotgun (WGS) entry which is preliminary data.</text>
</comment>
<feature type="domain" description="Transposase IS4-like" evidence="1">
    <location>
        <begin position="1"/>
        <end position="151"/>
    </location>
</feature>
<dbReference type="EMBL" id="JAURUR010000019">
    <property type="protein sequence ID" value="MDP9766069.1"/>
    <property type="molecule type" value="Genomic_DNA"/>
</dbReference>